<proteinExistence type="predicted"/>
<dbReference type="InterPro" id="IPR036390">
    <property type="entry name" value="WH_DNA-bd_sf"/>
</dbReference>
<reference evidence="3" key="1">
    <citation type="submission" date="2016-09" db="EMBL/GenBank/DDBJ databases">
        <authorList>
            <person name="Wan X."/>
            <person name="Hou S."/>
        </authorList>
    </citation>
    <scope>NUCLEOTIDE SEQUENCE [LARGE SCALE GENOMIC DNA]</scope>
    <source>
        <strain evidence="3">KH87</strain>
    </source>
</reference>
<dbReference type="AlphaFoldDB" id="A0A1E7Q3M4"/>
<dbReference type="GO" id="GO:0003700">
    <property type="term" value="F:DNA-binding transcription factor activity"/>
    <property type="evidence" value="ECO:0007669"/>
    <property type="project" value="InterPro"/>
</dbReference>
<sequence length="141" mass="16615">MLKFNESLPMKLVAAREVTMSFFRPILHEVDFTDQQWRVLRALSEFSGLEFKELAKLTCILSPSLTGIIKRLEERNLIYREKSQQDQRCTLLFLTPEATQIVDEVSVQIEKRYAQFKKKFGAKKLERLLKLLDEVETLPFF</sequence>
<dbReference type="InterPro" id="IPR036388">
    <property type="entry name" value="WH-like_DNA-bd_sf"/>
</dbReference>
<dbReference type="NCBIfam" id="TIGR02337">
    <property type="entry name" value="HpaR"/>
    <property type="match status" value="1"/>
</dbReference>
<dbReference type="InterPro" id="IPR000835">
    <property type="entry name" value="HTH_MarR-typ"/>
</dbReference>
<dbReference type="GO" id="GO:0003677">
    <property type="term" value="F:DNA binding"/>
    <property type="evidence" value="ECO:0007669"/>
    <property type="project" value="InterPro"/>
</dbReference>
<gene>
    <name evidence="2" type="ORF">BI198_02965</name>
</gene>
<dbReference type="SUPFAM" id="SSF46785">
    <property type="entry name" value="Winged helix' DNA-binding domain"/>
    <property type="match status" value="1"/>
</dbReference>
<evidence type="ECO:0000313" key="2">
    <source>
        <dbReference type="EMBL" id="OEY68648.1"/>
    </source>
</evidence>
<feature type="domain" description="HTH marR-type" evidence="1">
    <location>
        <begin position="1"/>
        <end position="137"/>
    </location>
</feature>
<evidence type="ECO:0000259" key="1">
    <source>
        <dbReference type="PROSITE" id="PS50995"/>
    </source>
</evidence>
<dbReference type="Gene3D" id="1.10.10.10">
    <property type="entry name" value="Winged helix-like DNA-binding domain superfamily/Winged helix DNA-binding domain"/>
    <property type="match status" value="1"/>
</dbReference>
<keyword evidence="3" id="KW-1185">Reference proteome</keyword>
<dbReference type="PANTHER" id="PTHR33164:SF13">
    <property type="entry name" value="4-HYDROXYPHENYLACETATE CATABOLISM PROTEIN"/>
    <property type="match status" value="1"/>
</dbReference>
<dbReference type="Pfam" id="PF01047">
    <property type="entry name" value="MarR"/>
    <property type="match status" value="1"/>
</dbReference>
<organism evidence="2 3">
    <name type="scientific">Rheinheimera salexigens</name>
    <dbReference type="NCBI Taxonomy" id="1628148"/>
    <lineage>
        <taxon>Bacteria</taxon>
        <taxon>Pseudomonadati</taxon>
        <taxon>Pseudomonadota</taxon>
        <taxon>Gammaproteobacteria</taxon>
        <taxon>Chromatiales</taxon>
        <taxon>Chromatiaceae</taxon>
        <taxon>Rheinheimera</taxon>
    </lineage>
</organism>
<comment type="caution">
    <text evidence="2">The sequence shown here is derived from an EMBL/GenBank/DDBJ whole genome shotgun (WGS) entry which is preliminary data.</text>
</comment>
<evidence type="ECO:0000313" key="3">
    <source>
        <dbReference type="Proteomes" id="UP000242258"/>
    </source>
</evidence>
<dbReference type="EMBL" id="MKEK01000001">
    <property type="protein sequence ID" value="OEY68648.1"/>
    <property type="molecule type" value="Genomic_DNA"/>
</dbReference>
<dbReference type="InterPro" id="IPR039422">
    <property type="entry name" value="MarR/SlyA-like"/>
</dbReference>
<dbReference type="RefSeq" id="WP_070048215.1">
    <property type="nucleotide sequence ID" value="NZ_CBCSDO010000001.1"/>
</dbReference>
<dbReference type="PANTHER" id="PTHR33164">
    <property type="entry name" value="TRANSCRIPTIONAL REGULATOR, MARR FAMILY"/>
    <property type="match status" value="1"/>
</dbReference>
<dbReference type="OrthoDB" id="8588347at2"/>
<dbReference type="SMART" id="SM00347">
    <property type="entry name" value="HTH_MARR"/>
    <property type="match status" value="1"/>
</dbReference>
<dbReference type="GO" id="GO:0006950">
    <property type="term" value="P:response to stress"/>
    <property type="evidence" value="ECO:0007669"/>
    <property type="project" value="TreeGrafter"/>
</dbReference>
<dbReference type="PROSITE" id="PS50995">
    <property type="entry name" value="HTH_MARR_2"/>
    <property type="match status" value="1"/>
</dbReference>
<protein>
    <submittedName>
        <fullName evidence="2">Homoprotocatechuate degradation operon regulator, HpaR</fullName>
    </submittedName>
</protein>
<dbReference type="Proteomes" id="UP000242258">
    <property type="component" value="Unassembled WGS sequence"/>
</dbReference>
<dbReference type="InterPro" id="IPR012712">
    <property type="entry name" value="HpaR/FarR"/>
</dbReference>
<dbReference type="STRING" id="1628148.BI198_02965"/>
<dbReference type="GO" id="GO:0045892">
    <property type="term" value="P:negative regulation of DNA-templated transcription"/>
    <property type="evidence" value="ECO:0007669"/>
    <property type="project" value="InterPro"/>
</dbReference>
<name>A0A1E7Q3M4_9GAMM</name>
<accession>A0A1E7Q3M4</accession>